<dbReference type="Proteomes" id="UP001289374">
    <property type="component" value="Unassembled WGS sequence"/>
</dbReference>
<name>A0AAE1WX64_9LAMI</name>
<protein>
    <submittedName>
        <fullName evidence="2">Uncharacterized protein</fullName>
    </submittedName>
</protein>
<dbReference type="AlphaFoldDB" id="A0AAE1WX64"/>
<evidence type="ECO:0000313" key="3">
    <source>
        <dbReference type="Proteomes" id="UP001289374"/>
    </source>
</evidence>
<accession>A0AAE1WX64</accession>
<proteinExistence type="predicted"/>
<keyword evidence="3" id="KW-1185">Reference proteome</keyword>
<comment type="caution">
    <text evidence="2">The sequence shown here is derived from an EMBL/GenBank/DDBJ whole genome shotgun (WGS) entry which is preliminary data.</text>
</comment>
<evidence type="ECO:0000256" key="1">
    <source>
        <dbReference type="SAM" id="MobiDB-lite"/>
    </source>
</evidence>
<feature type="region of interest" description="Disordered" evidence="1">
    <location>
        <begin position="293"/>
        <end position="348"/>
    </location>
</feature>
<reference evidence="2" key="2">
    <citation type="journal article" date="2024" name="Plant">
        <title>Genomic evolution and insights into agronomic trait innovations of Sesamum species.</title>
        <authorList>
            <person name="Miao H."/>
            <person name="Wang L."/>
            <person name="Qu L."/>
            <person name="Liu H."/>
            <person name="Sun Y."/>
            <person name="Le M."/>
            <person name="Wang Q."/>
            <person name="Wei S."/>
            <person name="Zheng Y."/>
            <person name="Lin W."/>
            <person name="Duan Y."/>
            <person name="Cao H."/>
            <person name="Xiong S."/>
            <person name="Wang X."/>
            <person name="Wei L."/>
            <person name="Li C."/>
            <person name="Ma Q."/>
            <person name="Ju M."/>
            <person name="Zhao R."/>
            <person name="Li G."/>
            <person name="Mu C."/>
            <person name="Tian Q."/>
            <person name="Mei H."/>
            <person name="Zhang T."/>
            <person name="Gao T."/>
            <person name="Zhang H."/>
        </authorList>
    </citation>
    <scope>NUCLEOTIDE SEQUENCE</scope>
    <source>
        <strain evidence="2">K16</strain>
    </source>
</reference>
<dbReference type="PANTHER" id="PTHR10775:SF185">
    <property type="entry name" value="OS08G0208400 PROTEIN"/>
    <property type="match status" value="1"/>
</dbReference>
<feature type="compositionally biased region" description="Polar residues" evidence="1">
    <location>
        <begin position="306"/>
        <end position="336"/>
    </location>
</feature>
<organism evidence="2 3">
    <name type="scientific">Sesamum angolense</name>
    <dbReference type="NCBI Taxonomy" id="2727404"/>
    <lineage>
        <taxon>Eukaryota</taxon>
        <taxon>Viridiplantae</taxon>
        <taxon>Streptophyta</taxon>
        <taxon>Embryophyta</taxon>
        <taxon>Tracheophyta</taxon>
        <taxon>Spermatophyta</taxon>
        <taxon>Magnoliopsida</taxon>
        <taxon>eudicotyledons</taxon>
        <taxon>Gunneridae</taxon>
        <taxon>Pentapetalae</taxon>
        <taxon>asterids</taxon>
        <taxon>lamiids</taxon>
        <taxon>Lamiales</taxon>
        <taxon>Pedaliaceae</taxon>
        <taxon>Sesamum</taxon>
    </lineage>
</organism>
<dbReference type="PANTHER" id="PTHR10775">
    <property type="entry name" value="OS08G0208400 PROTEIN"/>
    <property type="match status" value="1"/>
</dbReference>
<gene>
    <name evidence="2" type="ORF">Sango_1181300</name>
</gene>
<sequence length="464" mass="51443">MKVPWLPRPSTFEPVMKHPTFARQAMVAYVGSYGLADRFYNVVYVADHPLWNGCTKSQLGVAELVDIKADGYISERIYDRISQWANRILPPDHTLYKLFRERDPHQKKSPHALLRNKTTFTQNRAENKVARPRLTGDQILEGVENISPAVETPLSLPSGYGSDHKWMKKNIFWDLPYWSMLLIQRKFDVMHIEKNVIDNILNTVVEIKGKTKDNMNAYRDLKIICDNRLELELDGHRLNIMRKAVYTLAKEQKIRSHDCHVFMQTLIPIAFCVMLSEHVWSALTEGRGCGYPSPPWAEPADPASATPLSESVSQPSSIPADSGTVGSTVAGASSSHAPARSWEAPPPPAPVLPPQAQRHYINLQDARALSASLANISETPAILVPEVEGIVGQEKGQLAADPKVAATVYHSGSSSVGAHKHKLQLAVGKEAEYSVLAPRLTTRLLDHHAQQLHCSYALATIAGA</sequence>
<dbReference type="EMBL" id="JACGWL010000006">
    <property type="protein sequence ID" value="KAK4400752.1"/>
    <property type="molecule type" value="Genomic_DNA"/>
</dbReference>
<evidence type="ECO:0000313" key="2">
    <source>
        <dbReference type="EMBL" id="KAK4400752.1"/>
    </source>
</evidence>
<reference evidence="2" key="1">
    <citation type="submission" date="2020-06" db="EMBL/GenBank/DDBJ databases">
        <authorList>
            <person name="Li T."/>
            <person name="Hu X."/>
            <person name="Zhang T."/>
            <person name="Song X."/>
            <person name="Zhang H."/>
            <person name="Dai N."/>
            <person name="Sheng W."/>
            <person name="Hou X."/>
            <person name="Wei L."/>
        </authorList>
    </citation>
    <scope>NUCLEOTIDE SEQUENCE</scope>
    <source>
        <strain evidence="2">K16</strain>
        <tissue evidence="2">Leaf</tissue>
    </source>
</reference>